<dbReference type="OrthoDB" id="2123952at2759"/>
<keyword evidence="5" id="KW-0539">Nucleus</keyword>
<dbReference type="InterPro" id="IPR036864">
    <property type="entry name" value="Zn2-C6_fun-type_DNA-bd_sf"/>
</dbReference>
<dbReference type="PROSITE" id="PS00463">
    <property type="entry name" value="ZN2_CY6_FUNGAL_1"/>
    <property type="match status" value="1"/>
</dbReference>
<dbReference type="GO" id="GO:0003677">
    <property type="term" value="F:DNA binding"/>
    <property type="evidence" value="ECO:0007669"/>
    <property type="project" value="InterPro"/>
</dbReference>
<dbReference type="SUPFAM" id="SSF57701">
    <property type="entry name" value="Zn2/Cys6 DNA-binding domain"/>
    <property type="match status" value="1"/>
</dbReference>
<dbReference type="GO" id="GO:0008270">
    <property type="term" value="F:zinc ion binding"/>
    <property type="evidence" value="ECO:0007669"/>
    <property type="project" value="InterPro"/>
</dbReference>
<comment type="subcellular location">
    <subcellularLocation>
        <location evidence="1">Nucleus</location>
    </subcellularLocation>
</comment>
<reference evidence="8" key="1">
    <citation type="submission" date="2014-04" db="EMBL/GenBank/DDBJ databases">
        <title>Evolutionary Origins and Diversification of the Mycorrhizal Mutualists.</title>
        <authorList>
            <consortium name="DOE Joint Genome Institute"/>
            <consortium name="Mycorrhizal Genomics Consortium"/>
            <person name="Kohler A."/>
            <person name="Kuo A."/>
            <person name="Nagy L.G."/>
            <person name="Floudas D."/>
            <person name="Copeland A."/>
            <person name="Barry K.W."/>
            <person name="Cichocki N."/>
            <person name="Veneault-Fourrey C."/>
            <person name="LaButti K."/>
            <person name="Lindquist E.A."/>
            <person name="Lipzen A."/>
            <person name="Lundell T."/>
            <person name="Morin E."/>
            <person name="Murat C."/>
            <person name="Riley R."/>
            <person name="Ohm R."/>
            <person name="Sun H."/>
            <person name="Tunlid A."/>
            <person name="Henrissat B."/>
            <person name="Grigoriev I.V."/>
            <person name="Hibbett D.S."/>
            <person name="Martin F."/>
        </authorList>
    </citation>
    <scope>NUCLEOTIDE SEQUENCE [LARGE SCALE GENOMIC DNA]</scope>
    <source>
        <strain evidence="8">FD-334 SS-4</strain>
    </source>
</reference>
<evidence type="ECO:0000259" key="6">
    <source>
        <dbReference type="PROSITE" id="PS50048"/>
    </source>
</evidence>
<keyword evidence="4" id="KW-0804">Transcription</keyword>
<dbReference type="PANTHER" id="PTHR47338">
    <property type="entry name" value="ZN(II)2CYS6 TRANSCRIPTION FACTOR (EUROFUNG)-RELATED"/>
    <property type="match status" value="1"/>
</dbReference>
<dbReference type="InterPro" id="IPR050815">
    <property type="entry name" value="TF_fung"/>
</dbReference>
<dbReference type="InterPro" id="IPR007219">
    <property type="entry name" value="XnlR_reg_dom"/>
</dbReference>
<dbReference type="OMA" id="HANIDNT"/>
<keyword evidence="8" id="KW-1185">Reference proteome</keyword>
<accession>A0A0D2MCA6</accession>
<feature type="domain" description="Zn(2)-C6 fungal-type" evidence="6">
    <location>
        <begin position="16"/>
        <end position="48"/>
    </location>
</feature>
<dbReference type="CDD" id="cd00067">
    <property type="entry name" value="GAL4"/>
    <property type="match status" value="1"/>
</dbReference>
<keyword evidence="2" id="KW-0479">Metal-binding</keyword>
<dbReference type="PROSITE" id="PS50048">
    <property type="entry name" value="ZN2_CY6_FUNGAL_2"/>
    <property type="match status" value="1"/>
</dbReference>
<protein>
    <recommendedName>
        <fullName evidence="6">Zn(2)-C6 fungal-type domain-containing protein</fullName>
    </recommendedName>
</protein>
<evidence type="ECO:0000313" key="8">
    <source>
        <dbReference type="Proteomes" id="UP000054270"/>
    </source>
</evidence>
<evidence type="ECO:0000256" key="3">
    <source>
        <dbReference type="ARBA" id="ARBA00023015"/>
    </source>
</evidence>
<evidence type="ECO:0000256" key="5">
    <source>
        <dbReference type="ARBA" id="ARBA00023242"/>
    </source>
</evidence>
<dbReference type="GO" id="GO:0005634">
    <property type="term" value="C:nucleus"/>
    <property type="evidence" value="ECO:0007669"/>
    <property type="project" value="UniProtKB-SubCell"/>
</dbReference>
<keyword evidence="3" id="KW-0805">Transcription regulation</keyword>
<proteinExistence type="predicted"/>
<dbReference type="Pfam" id="PF04082">
    <property type="entry name" value="Fungal_trans"/>
    <property type="match status" value="1"/>
</dbReference>
<dbReference type="GO" id="GO:0006351">
    <property type="term" value="P:DNA-templated transcription"/>
    <property type="evidence" value="ECO:0007669"/>
    <property type="project" value="InterPro"/>
</dbReference>
<evidence type="ECO:0000256" key="1">
    <source>
        <dbReference type="ARBA" id="ARBA00004123"/>
    </source>
</evidence>
<gene>
    <name evidence="7" type="ORF">HYPSUDRAFT_758273</name>
</gene>
<dbReference type="SMART" id="SM00066">
    <property type="entry name" value="GAL4"/>
    <property type="match status" value="1"/>
</dbReference>
<dbReference type="Pfam" id="PF00172">
    <property type="entry name" value="Zn_clus"/>
    <property type="match status" value="1"/>
</dbReference>
<organism evidence="7 8">
    <name type="scientific">Hypholoma sublateritium (strain FD-334 SS-4)</name>
    <dbReference type="NCBI Taxonomy" id="945553"/>
    <lineage>
        <taxon>Eukaryota</taxon>
        <taxon>Fungi</taxon>
        <taxon>Dikarya</taxon>
        <taxon>Basidiomycota</taxon>
        <taxon>Agaricomycotina</taxon>
        <taxon>Agaricomycetes</taxon>
        <taxon>Agaricomycetidae</taxon>
        <taxon>Agaricales</taxon>
        <taxon>Agaricineae</taxon>
        <taxon>Strophariaceae</taxon>
        <taxon>Hypholoma</taxon>
    </lineage>
</organism>
<dbReference type="CDD" id="cd12148">
    <property type="entry name" value="fungal_TF_MHR"/>
    <property type="match status" value="1"/>
</dbReference>
<dbReference type="InterPro" id="IPR001138">
    <property type="entry name" value="Zn2Cys6_DnaBD"/>
</dbReference>
<dbReference type="EMBL" id="KN817561">
    <property type="protein sequence ID" value="KJA21053.1"/>
    <property type="molecule type" value="Genomic_DNA"/>
</dbReference>
<dbReference type="AlphaFoldDB" id="A0A0D2MCA6"/>
<evidence type="ECO:0000256" key="4">
    <source>
        <dbReference type="ARBA" id="ARBA00023163"/>
    </source>
</evidence>
<dbReference type="Proteomes" id="UP000054270">
    <property type="component" value="Unassembled WGS sequence"/>
</dbReference>
<sequence length="607" mass="68037">MNRKSDQTGILRRGTACLSCRRRKLRCDGTRPVCTPCSTMKRSQECKYDDSGRKSRTQALREKKAALEARVLELEANPHKQLGMPSAVAAWPRMQTDEFVDPQFANAAIYSVDFNIWSTRDYDNAFPTHDGTPFSFQFDNRVNLASPSGSFIHPIGTSSQHGTLAASLAGPPLVAPLRTFSESSGTSTQDGVFDRLLKETSPSPITSREMRDVLIESFIVHRKQCCFYSDTSRFDPSSSPSTYQSSPPNVALMNAIYLMGSFFAQIPGWESQLLEQTLHEVARSLHSTEPPADMVQALCLLAQYFFFTARDMEGNRHLSAAKRIAIDIGLHHVSPLATFPFDPEYTFDTASLNWTERSATFWQLYMVNNYWSLNNDCCVASSTLTSPCRHISTPLPVEDGAAFETVVQNSSVHGLYEADEFYYKDLSITAFKALASSVFDRSLRIHNTVAKTEATWAYRHQTDTALLRLSDLIQPYTMRESLFTSERPSLDTDLYAVQTQILASTIHLHLDSTMDLKISRCARSVVELINQLNDDDYQLLDPVLSVCWSSTAKVFHGMLDTAQQKIENNGLNDENCPSSRYSLKEPRKLTLAALSWPSQNYPAPYGA</sequence>
<dbReference type="Gene3D" id="4.10.240.10">
    <property type="entry name" value="Zn(2)-C6 fungal-type DNA-binding domain"/>
    <property type="match status" value="1"/>
</dbReference>
<name>A0A0D2MCA6_HYPSF</name>
<evidence type="ECO:0000256" key="2">
    <source>
        <dbReference type="ARBA" id="ARBA00022723"/>
    </source>
</evidence>
<dbReference type="GO" id="GO:0000981">
    <property type="term" value="F:DNA-binding transcription factor activity, RNA polymerase II-specific"/>
    <property type="evidence" value="ECO:0007669"/>
    <property type="project" value="InterPro"/>
</dbReference>
<dbReference type="STRING" id="945553.A0A0D2MCA6"/>
<evidence type="ECO:0000313" key="7">
    <source>
        <dbReference type="EMBL" id="KJA21053.1"/>
    </source>
</evidence>
<dbReference type="PANTHER" id="PTHR47338:SF29">
    <property type="entry name" value="ZN(2)-C6 FUNGAL-TYPE DOMAIN-CONTAINING PROTEIN"/>
    <property type="match status" value="1"/>
</dbReference>